<evidence type="ECO:0000313" key="3">
    <source>
        <dbReference type="Proteomes" id="UP000197058"/>
    </source>
</evidence>
<keyword evidence="1" id="KW-1133">Transmembrane helix</keyword>
<keyword evidence="1" id="KW-0472">Membrane</keyword>
<dbReference type="Proteomes" id="UP000197058">
    <property type="component" value="Chromosome"/>
</dbReference>
<protein>
    <submittedName>
        <fullName evidence="2">Energy coupling factor transporter S component ThiW</fullName>
    </submittedName>
</protein>
<dbReference type="NCBIfam" id="TIGR02359">
    <property type="entry name" value="thiW"/>
    <property type="match status" value="1"/>
</dbReference>
<sequence>MKKTKLMTLTAILTTINVVFSTFITIPIGPIKALPMQHFINVISAVFLGPWYGLAQALLSSFIRNLLGLGTIFAFPGSMIGVLLASLLYKYRKQLSIASLGEVLGTGMIGSFVCIPLGWLLGLGKIAFWPLFLSFFFSSLIGAIASYILLKAFEKRGILKKLKNDT</sequence>
<dbReference type="Gene3D" id="1.10.1760.20">
    <property type="match status" value="1"/>
</dbReference>
<dbReference type="Pfam" id="PF09512">
    <property type="entry name" value="ThiW"/>
    <property type="match status" value="1"/>
</dbReference>
<reference evidence="3" key="1">
    <citation type="submission" date="2017-06" db="EMBL/GenBank/DDBJ databases">
        <title>FDA dAtabase for Regulatory Grade micrObial Sequences (FDA-ARGOS): Supporting development and validation of Infectious Disease Dx tests.</title>
        <authorList>
            <person name="Goldberg B."/>
            <person name="Campos J."/>
            <person name="Tallon L."/>
            <person name="Sadzewicz L."/>
            <person name="Sengamalay N."/>
            <person name="Ott S."/>
            <person name="Godinez A."/>
            <person name="Nagaraj S."/>
            <person name="Vavikolanu K."/>
            <person name="Nadendla S."/>
            <person name="George J."/>
            <person name="Geyer C."/>
            <person name="Sichtig H."/>
        </authorList>
    </citation>
    <scope>NUCLEOTIDE SEQUENCE [LARGE SCALE GENOMIC DNA]</scope>
    <source>
        <strain evidence="3">FDAARGOS_285</strain>
    </source>
</reference>
<evidence type="ECO:0000313" key="2">
    <source>
        <dbReference type="EMBL" id="ASE34311.1"/>
    </source>
</evidence>
<keyword evidence="1" id="KW-0812">Transmembrane</keyword>
<feature type="transmembrane region" description="Helical" evidence="1">
    <location>
        <begin position="127"/>
        <end position="150"/>
    </location>
</feature>
<name>A0AAI8GTY4_MAMSC</name>
<dbReference type="InterPro" id="IPR012652">
    <property type="entry name" value="ThiW"/>
</dbReference>
<dbReference type="GeneID" id="48593010"/>
<proteinExistence type="predicted"/>
<gene>
    <name evidence="2" type="primary">thiW</name>
    <name evidence="2" type="ORF">CEP64_06870</name>
</gene>
<evidence type="ECO:0000256" key="1">
    <source>
        <dbReference type="SAM" id="Phobius"/>
    </source>
</evidence>
<accession>A0AAI8GTY4</accession>
<dbReference type="EMBL" id="CP022046">
    <property type="protein sequence ID" value="ASE34311.1"/>
    <property type="molecule type" value="Genomic_DNA"/>
</dbReference>
<feature type="transmembrane region" description="Helical" evidence="1">
    <location>
        <begin position="66"/>
        <end position="88"/>
    </location>
</feature>
<feature type="transmembrane region" description="Helical" evidence="1">
    <location>
        <begin position="6"/>
        <end position="26"/>
    </location>
</feature>
<dbReference type="PIRSF" id="PIRSF024534">
    <property type="entry name" value="ThiW"/>
    <property type="match status" value="1"/>
</dbReference>
<dbReference type="KEGG" id="sscu:CEP64_06870"/>
<dbReference type="AlphaFoldDB" id="A0AAI8GTY4"/>
<organism evidence="2 3">
    <name type="scientific">Mammaliicoccus sciuri</name>
    <name type="common">Staphylococcus sciuri</name>
    <dbReference type="NCBI Taxonomy" id="1296"/>
    <lineage>
        <taxon>Bacteria</taxon>
        <taxon>Bacillati</taxon>
        <taxon>Bacillota</taxon>
        <taxon>Bacilli</taxon>
        <taxon>Bacillales</taxon>
        <taxon>Staphylococcaceae</taxon>
        <taxon>Mammaliicoccus</taxon>
    </lineage>
</organism>
<dbReference type="RefSeq" id="WP_048542680.1">
    <property type="nucleotide sequence ID" value="NZ_CAJVGN010000001.1"/>
</dbReference>
<feature type="transmembrane region" description="Helical" evidence="1">
    <location>
        <begin position="100"/>
        <end position="121"/>
    </location>
</feature>